<organism evidence="2 3">
    <name type="scientific">Klebsiella phage vB_KleM_RaK2</name>
    <dbReference type="NCBI Taxonomy" id="1147094"/>
    <lineage>
        <taxon>Viruses</taxon>
        <taxon>Duplodnaviria</taxon>
        <taxon>Heunggongvirae</taxon>
        <taxon>Uroviricota</taxon>
        <taxon>Caudoviricetes</taxon>
        <taxon>Alcyoneusvirus</taxon>
        <taxon>Alcyoneusvirus RaK2</taxon>
    </lineage>
</organism>
<evidence type="ECO:0000313" key="2">
    <source>
        <dbReference type="EMBL" id="AFA44429.1"/>
    </source>
</evidence>
<protein>
    <submittedName>
        <fullName evidence="2">Uncharacterized protein</fullName>
    </submittedName>
</protein>
<sequence>MPSKSQSQARLFAAMAHDPEIAKQHGVSMSTAKEWNKSDAEMGNLNKSSKLPKHVKKEKTEESSTRDILDYLNNLELQDEIEQEEKAVQYSTERSRMHQEGCQCDDCSNNEHHYYPDVQHAQDCSCDDCASHVELQEMPQRFDAFAGQDRDEFVDKTAEMTGRHNMVPFAEHADYTVYKNKNGSGFIAYGKDGKQLAVLSGYVSDNAVHGVPNVFVEEAIASKTGTKGVIYTIFTDLLNAGYKILSDELHSDDAIAFWSKLISSHQVYVVGDGEVLARANTQKLHKYWSSDETSPSAELRLLLVK</sequence>
<evidence type="ECO:0000313" key="3">
    <source>
        <dbReference type="Proteomes" id="UP000007524"/>
    </source>
</evidence>
<proteinExistence type="predicted"/>
<dbReference type="Proteomes" id="UP000007524">
    <property type="component" value="Segment"/>
</dbReference>
<dbReference type="GeneID" id="14012744"/>
<feature type="region of interest" description="Disordered" evidence="1">
    <location>
        <begin position="1"/>
        <end position="64"/>
    </location>
</feature>
<dbReference type="RefSeq" id="YP_007007311.1">
    <property type="nucleotide sequence ID" value="NC_019526.1"/>
</dbReference>
<accession>H6X3W3</accession>
<keyword evidence="3" id="KW-1185">Reference proteome</keyword>
<dbReference type="EMBL" id="JQ513383">
    <property type="protein sequence ID" value="AFA44429.1"/>
    <property type="molecule type" value="Genomic_DNA"/>
</dbReference>
<reference evidence="2 3" key="1">
    <citation type="journal article" date="2012" name="J. Virol.">
        <title>Genome of Klebsiella sp.-Infecting Bacteriophage vB_KleM_RaK2.</title>
        <authorList>
            <person name="Simoliunas E."/>
            <person name="Kaliniene L."/>
            <person name="Truncaite L."/>
            <person name="Klausa V."/>
            <person name="Zajanckauskaite A."/>
            <person name="Meskys R."/>
        </authorList>
    </citation>
    <scope>NUCLEOTIDE SEQUENCE [LARGE SCALE GENOMIC DNA]</scope>
</reference>
<dbReference type="OrthoDB" id="2334at10239"/>
<dbReference type="KEGG" id="vg:14012744"/>
<gene>
    <name evidence="2" type="ORF">RaK2_00156</name>
</gene>
<name>H6X3W3_9CAUD</name>
<evidence type="ECO:0000256" key="1">
    <source>
        <dbReference type="SAM" id="MobiDB-lite"/>
    </source>
</evidence>